<dbReference type="InterPro" id="IPR003595">
    <property type="entry name" value="Tyr_Pase_cat"/>
</dbReference>
<dbReference type="InterPro" id="IPR000387">
    <property type="entry name" value="Tyr_Pase_dom"/>
</dbReference>
<dbReference type="Proteomes" id="UP000005408">
    <property type="component" value="Unassembled WGS sequence"/>
</dbReference>
<dbReference type="EnsemblMetazoa" id="G7111.1">
    <property type="protein sequence ID" value="G7111.1:cds"/>
    <property type="gene ID" value="G7111"/>
</dbReference>
<keyword evidence="3" id="KW-0378">Hydrolase</keyword>
<dbReference type="InterPro" id="IPR016130">
    <property type="entry name" value="Tyr_Pase_AS"/>
</dbReference>
<reference evidence="7" key="1">
    <citation type="submission" date="2022-08" db="UniProtKB">
        <authorList>
            <consortium name="EnsemblMetazoa"/>
        </authorList>
    </citation>
    <scope>IDENTIFICATION</scope>
    <source>
        <strain evidence="7">05x7-T-G4-1.051#20</strain>
    </source>
</reference>
<dbReference type="Gene3D" id="3.90.190.10">
    <property type="entry name" value="Protein tyrosine phosphatase superfamily"/>
    <property type="match status" value="2"/>
</dbReference>
<evidence type="ECO:0000256" key="2">
    <source>
        <dbReference type="ARBA" id="ARBA00013064"/>
    </source>
</evidence>
<dbReference type="SUPFAM" id="SSF52799">
    <property type="entry name" value="(Phosphotyrosine protein) phosphatases II"/>
    <property type="match status" value="2"/>
</dbReference>
<dbReference type="InterPro" id="IPR000742">
    <property type="entry name" value="EGF"/>
</dbReference>
<dbReference type="GO" id="GO:0004725">
    <property type="term" value="F:protein tyrosine phosphatase activity"/>
    <property type="evidence" value="ECO:0007669"/>
    <property type="project" value="UniProtKB-EC"/>
</dbReference>
<dbReference type="SMART" id="SM00404">
    <property type="entry name" value="PTPc_motif"/>
    <property type="match status" value="2"/>
</dbReference>
<dbReference type="SMART" id="SM00181">
    <property type="entry name" value="EGF"/>
    <property type="match status" value="3"/>
</dbReference>
<keyword evidence="8" id="KW-1185">Reference proteome</keyword>
<name>A0A8W8NWU0_MAGGI</name>
<dbReference type="Gene3D" id="2.60.120.260">
    <property type="entry name" value="Galactose-binding domain-like"/>
    <property type="match status" value="1"/>
</dbReference>
<sequence length="823" mass="92968">MGGNAPYKTVWWKVDLGGVYSIYSINVQFKNYTGYDDRQRGRFAGFSLYVSDTDVLSDADIKGSTLCYKDGPQLPTLNFTTICTKFGRYVIFYNERLKKVKYPDAYELTNVVTELCEVTVQGCNNVGIYGSNCDTPCPTNCKGNTCHIQSGKCLNCKPGWTGIYCTTKCREGWYGTNCSQQCVGHCRDGASCDHVTGQCDRGCAAGWTGSQCTKGCKDGNYGYDCINNCSGHCLSDSPCNKQTGHCDGGCDPGYTNVYCNKECVLSYGENCQSPCNAYCINQTCDIINGSCTYGCKEGKQCDEDDHSRVILKTAASDQGGYINANYIEDTKEKRTYIATQGPKPKTIADFWTMIWQEEVCNIVCLTNLTEGTKNKCAQYWPDINDKLQAGTLTVRHLEEKTYAEYIIRRFKIHNKSTRTDRHVTMFHYTTWSDHGVADSLSLVVFHRQVIRATANSAGKYAVVHCSAGVGRTGTYIALDALYREGERTGKINVPMYVRTMRKDRMNMIQGDDQYRLVYLALRDAFSGRSKCLKTEKFLSYYQEHSCYTNCGDVEQKKLYSSDLEELLSLRKEYTQQDYMSGRAQISANYSESVLPVEEFLCHLSYIKGHNTYYNAVLLQSFLEKDSLISAQYPLPDNTEDFLRLVKDFDARVVVFLCPLKDIESTSKWYPSSEGQTKFDGMFYIKNLSSTKAANVTINRLNIQPTGFNQMDITVLECPKWREKQKTSDKRILLDVIKAVKTEKTNEKGRVLVLSSDGATRCGPFFVVYNVLEQISVDREVDIFTAVRQIQIRRPECVSTLEEYQLCHDAVAEYLLNDCVYGNC</sequence>
<dbReference type="PROSITE" id="PS50055">
    <property type="entry name" value="TYR_PHOSPHATASE_PTP"/>
    <property type="match status" value="2"/>
</dbReference>
<accession>A0A8W8NWU0</accession>
<evidence type="ECO:0000256" key="1">
    <source>
        <dbReference type="ARBA" id="ARBA00009580"/>
    </source>
</evidence>
<dbReference type="CDD" id="cd00047">
    <property type="entry name" value="PTPc"/>
    <property type="match status" value="2"/>
</dbReference>
<dbReference type="InterPro" id="IPR029021">
    <property type="entry name" value="Prot-tyrosine_phosphatase-like"/>
</dbReference>
<evidence type="ECO:0000256" key="3">
    <source>
        <dbReference type="ARBA" id="ARBA00022801"/>
    </source>
</evidence>
<organism evidence="7 8">
    <name type="scientific">Magallana gigas</name>
    <name type="common">Pacific oyster</name>
    <name type="synonym">Crassostrea gigas</name>
    <dbReference type="NCBI Taxonomy" id="29159"/>
    <lineage>
        <taxon>Eukaryota</taxon>
        <taxon>Metazoa</taxon>
        <taxon>Spiralia</taxon>
        <taxon>Lophotrochozoa</taxon>
        <taxon>Mollusca</taxon>
        <taxon>Bivalvia</taxon>
        <taxon>Autobranchia</taxon>
        <taxon>Pteriomorphia</taxon>
        <taxon>Ostreida</taxon>
        <taxon>Ostreoidea</taxon>
        <taxon>Ostreidae</taxon>
        <taxon>Magallana</taxon>
    </lineage>
</organism>
<dbReference type="PANTHER" id="PTHR19134:SF562">
    <property type="entry name" value="PROTEIN-TYROSINE-PHOSPHATASE"/>
    <property type="match status" value="1"/>
</dbReference>
<keyword evidence="4" id="KW-0904">Protein phosphatase</keyword>
<evidence type="ECO:0000259" key="5">
    <source>
        <dbReference type="PROSITE" id="PS50055"/>
    </source>
</evidence>
<dbReference type="SMART" id="SM00194">
    <property type="entry name" value="PTPc"/>
    <property type="match status" value="2"/>
</dbReference>
<feature type="domain" description="Tyrosine specific protein phosphatases" evidence="6">
    <location>
        <begin position="440"/>
        <end position="515"/>
    </location>
</feature>
<feature type="domain" description="Tyrosine specific protein phosphatases" evidence="6">
    <location>
        <begin position="730"/>
        <end position="804"/>
    </location>
</feature>
<dbReference type="PROSITE" id="PS00383">
    <property type="entry name" value="TYR_PHOSPHATASE_1"/>
    <property type="match status" value="1"/>
</dbReference>
<protein>
    <recommendedName>
        <fullName evidence="2">protein-tyrosine-phosphatase</fullName>
        <ecNumber evidence="2">3.1.3.48</ecNumber>
    </recommendedName>
</protein>
<feature type="domain" description="Tyrosine-protein phosphatase" evidence="5">
    <location>
        <begin position="305"/>
        <end position="524"/>
    </location>
</feature>
<evidence type="ECO:0000259" key="6">
    <source>
        <dbReference type="PROSITE" id="PS50056"/>
    </source>
</evidence>
<dbReference type="Pfam" id="PF00102">
    <property type="entry name" value="Y_phosphatase"/>
    <property type="match status" value="2"/>
</dbReference>
<dbReference type="PROSITE" id="PS50056">
    <property type="entry name" value="TYR_PHOSPHATASE_2"/>
    <property type="match status" value="2"/>
</dbReference>
<dbReference type="Gene3D" id="2.170.300.10">
    <property type="entry name" value="Tie2 ligand-binding domain superfamily"/>
    <property type="match status" value="1"/>
</dbReference>
<proteinExistence type="inferred from homology"/>
<evidence type="ECO:0000313" key="8">
    <source>
        <dbReference type="Proteomes" id="UP000005408"/>
    </source>
</evidence>
<dbReference type="InterPro" id="IPR050348">
    <property type="entry name" value="Protein-Tyr_Phosphatase"/>
</dbReference>
<comment type="similarity">
    <text evidence="1">Belongs to the protein-tyrosine phosphatase family.</text>
</comment>
<dbReference type="EC" id="3.1.3.48" evidence="2"/>
<dbReference type="PANTHER" id="PTHR19134">
    <property type="entry name" value="RECEPTOR-TYPE TYROSINE-PROTEIN PHOSPHATASE"/>
    <property type="match status" value="1"/>
</dbReference>
<evidence type="ECO:0000256" key="4">
    <source>
        <dbReference type="ARBA" id="ARBA00022912"/>
    </source>
</evidence>
<dbReference type="PRINTS" id="PR00700">
    <property type="entry name" value="PRTYPHPHTASE"/>
</dbReference>
<dbReference type="AlphaFoldDB" id="A0A8W8NWU0"/>
<evidence type="ECO:0000313" key="7">
    <source>
        <dbReference type="EnsemblMetazoa" id="G7111.1:cds"/>
    </source>
</evidence>
<dbReference type="GO" id="GO:0008045">
    <property type="term" value="P:motor neuron axon guidance"/>
    <property type="evidence" value="ECO:0007669"/>
    <property type="project" value="TreeGrafter"/>
</dbReference>
<feature type="domain" description="Tyrosine-protein phosphatase" evidence="5">
    <location>
        <begin position="559"/>
        <end position="813"/>
    </location>
</feature>
<dbReference type="InterPro" id="IPR000242">
    <property type="entry name" value="PTP_cat"/>
</dbReference>